<reference evidence="1 2" key="1">
    <citation type="journal article" date="2016" name="Genome Biol. Evol.">
        <title>Comparative Genomics of Campylobacter fetus from Reptiles and Mammals Reveals Divergent Evolution in Host-Associated Lineages.</title>
        <authorList>
            <person name="Gilbert M.J."/>
            <person name="Miller W.G."/>
            <person name="Yee E."/>
            <person name="Zomer A.L."/>
            <person name="van der Graaf-van Bloois L."/>
            <person name="Fitzgerald C."/>
            <person name="Forbes K.J."/>
            <person name="Meric G."/>
            <person name="Sheppard S.K."/>
            <person name="Wagenaar J.A."/>
            <person name="Duim B."/>
        </authorList>
    </citation>
    <scope>NUCLEOTIDE SEQUENCE [LARGE SCALE GENOMIC DNA]</scope>
    <source>
        <strain evidence="1 2">12S02225-3</strain>
    </source>
</reference>
<sequence length="109" mass="12759">MTELKEFKDIDESIYENKKLDVEECRNKSVRDVDKSCSNCSNVFRCDKIKEFVALQFEVTTSKLKQCQQSNSLNSCMGCDLFFKCENRKKYVNATYEKMNEGRGGEFDF</sequence>
<protein>
    <submittedName>
        <fullName evidence="1">Uncharacterized protein</fullName>
    </submittedName>
</protein>
<proteinExistence type="predicted"/>
<dbReference type="EMBL" id="LFLK01000003">
    <property type="protein sequence ID" value="OCR91075.1"/>
    <property type="molecule type" value="Genomic_DNA"/>
</dbReference>
<gene>
    <name evidence="1" type="ORF">CFT12S02225_03595</name>
</gene>
<comment type="caution">
    <text evidence="1">The sequence shown here is derived from an EMBL/GenBank/DDBJ whole genome shotgun (WGS) entry which is preliminary data.</text>
</comment>
<dbReference type="Proteomes" id="UP000093100">
    <property type="component" value="Unassembled WGS sequence"/>
</dbReference>
<dbReference type="AlphaFoldDB" id="A0AAX0HCI3"/>
<evidence type="ECO:0000313" key="1">
    <source>
        <dbReference type="EMBL" id="OCR91075.1"/>
    </source>
</evidence>
<organism evidence="1 2">
    <name type="scientific">Campylobacter fetus subsp. testudinum</name>
    <dbReference type="NCBI Taxonomy" id="1507806"/>
    <lineage>
        <taxon>Bacteria</taxon>
        <taxon>Pseudomonadati</taxon>
        <taxon>Campylobacterota</taxon>
        <taxon>Epsilonproteobacteria</taxon>
        <taxon>Campylobacterales</taxon>
        <taxon>Campylobacteraceae</taxon>
        <taxon>Campylobacter</taxon>
    </lineage>
</organism>
<name>A0AAX0HCI3_CAMFE</name>
<dbReference type="RefSeq" id="WP_023384959.1">
    <property type="nucleotide sequence ID" value="NZ_CP009226.1"/>
</dbReference>
<evidence type="ECO:0000313" key="2">
    <source>
        <dbReference type="Proteomes" id="UP000093100"/>
    </source>
</evidence>
<accession>A0AAX0HCI3</accession>